<dbReference type="EMBL" id="GBHO01020814">
    <property type="protein sequence ID" value="JAG22790.1"/>
    <property type="molecule type" value="Transcribed_RNA"/>
</dbReference>
<protein>
    <submittedName>
        <fullName evidence="2">Sigma factor AlgU regulatory protein MucB</fullName>
    </submittedName>
</protein>
<gene>
    <name evidence="2" type="primary">mucB</name>
    <name evidence="2" type="ORF">CM83_9287</name>
</gene>
<evidence type="ECO:0000256" key="1">
    <source>
        <dbReference type="SAM" id="MobiDB-lite"/>
    </source>
</evidence>
<reference evidence="2" key="1">
    <citation type="journal article" date="2014" name="PLoS ONE">
        <title>Transcriptome-Based Identification of ABC Transporters in the Western Tarnished Plant Bug Lygus hesperus.</title>
        <authorList>
            <person name="Hull J.J."/>
            <person name="Chaney K."/>
            <person name="Geib S.M."/>
            <person name="Fabrick J.A."/>
            <person name="Brent C.S."/>
            <person name="Walsh D."/>
            <person name="Lavine L.C."/>
        </authorList>
    </citation>
    <scope>NUCLEOTIDE SEQUENCE</scope>
</reference>
<dbReference type="AlphaFoldDB" id="A0A0A9XZT8"/>
<sequence>GNAFLRHIDQMQKANSNLLTSEDSSVTSPQEVNLKVPSQPVERFQVLQRKTETSPPTEETQEAEETSTSGNISPAWRSESAPTPIPVQSRILRRSSRQVNARQKPS</sequence>
<evidence type="ECO:0000313" key="2">
    <source>
        <dbReference type="EMBL" id="JAG22790.1"/>
    </source>
</evidence>
<feature type="region of interest" description="Disordered" evidence="1">
    <location>
        <begin position="16"/>
        <end position="106"/>
    </location>
</feature>
<reference evidence="2" key="2">
    <citation type="submission" date="2014-07" db="EMBL/GenBank/DDBJ databases">
        <authorList>
            <person name="Hull J."/>
        </authorList>
    </citation>
    <scope>NUCLEOTIDE SEQUENCE</scope>
</reference>
<feature type="compositionally biased region" description="Polar residues" evidence="1">
    <location>
        <begin position="16"/>
        <end position="31"/>
    </location>
</feature>
<proteinExistence type="predicted"/>
<name>A0A0A9XZT8_LYGHE</name>
<feature type="compositionally biased region" description="Polar residues" evidence="1">
    <location>
        <begin position="97"/>
        <end position="106"/>
    </location>
</feature>
<feature type="non-terminal residue" evidence="2">
    <location>
        <position position="1"/>
    </location>
</feature>
<organism evidence="2">
    <name type="scientific">Lygus hesperus</name>
    <name type="common">Western plant bug</name>
    <dbReference type="NCBI Taxonomy" id="30085"/>
    <lineage>
        <taxon>Eukaryota</taxon>
        <taxon>Metazoa</taxon>
        <taxon>Ecdysozoa</taxon>
        <taxon>Arthropoda</taxon>
        <taxon>Hexapoda</taxon>
        <taxon>Insecta</taxon>
        <taxon>Pterygota</taxon>
        <taxon>Neoptera</taxon>
        <taxon>Paraneoptera</taxon>
        <taxon>Hemiptera</taxon>
        <taxon>Heteroptera</taxon>
        <taxon>Panheteroptera</taxon>
        <taxon>Cimicomorpha</taxon>
        <taxon>Miridae</taxon>
        <taxon>Mirini</taxon>
        <taxon>Lygus</taxon>
    </lineage>
</organism>
<accession>A0A0A9XZT8</accession>